<keyword evidence="1" id="KW-0812">Transmembrane</keyword>
<dbReference type="Proteomes" id="UP000195607">
    <property type="component" value="Chromosome I"/>
</dbReference>
<accession>A0A1N5ULS3</accession>
<keyword evidence="1" id="KW-0472">Membrane</keyword>
<gene>
    <name evidence="2" type="ORF">CSP5_1028</name>
</gene>
<keyword evidence="1" id="KW-1133">Transmembrane helix</keyword>
<protein>
    <submittedName>
        <fullName evidence="2">Cell surface protein</fullName>
    </submittedName>
</protein>
<name>A0A1N5ULS3_9ARCH</name>
<feature type="transmembrane region" description="Helical" evidence="1">
    <location>
        <begin position="1574"/>
        <end position="1596"/>
    </location>
</feature>
<organism evidence="2 3">
    <name type="scientific">Cuniculiplasma divulgatum</name>
    <dbReference type="NCBI Taxonomy" id="1673428"/>
    <lineage>
        <taxon>Archaea</taxon>
        <taxon>Methanobacteriati</taxon>
        <taxon>Thermoplasmatota</taxon>
        <taxon>Thermoplasmata</taxon>
        <taxon>Thermoplasmatales</taxon>
        <taxon>Cuniculiplasmataceae</taxon>
        <taxon>Cuniculiplasma</taxon>
    </lineage>
</organism>
<proteinExistence type="predicted"/>
<dbReference type="SUPFAM" id="SSF117281">
    <property type="entry name" value="Kelch motif"/>
    <property type="match status" value="1"/>
</dbReference>
<evidence type="ECO:0000256" key="1">
    <source>
        <dbReference type="SAM" id="Phobius"/>
    </source>
</evidence>
<dbReference type="EMBL" id="LT671858">
    <property type="protein sequence ID" value="SIM61556.1"/>
    <property type="molecule type" value="Genomic_DNA"/>
</dbReference>
<reference evidence="2 3" key="1">
    <citation type="submission" date="2016-04" db="EMBL/GenBank/DDBJ databases">
        <authorList>
            <person name="Evans L.H."/>
            <person name="Alamgir A."/>
            <person name="Owens N."/>
            <person name="Weber N.D."/>
            <person name="Virtaneva K."/>
            <person name="Barbian K."/>
            <person name="Babar A."/>
            <person name="Rosenke K."/>
        </authorList>
    </citation>
    <scope>NUCLEOTIDE SEQUENCE [LARGE SCALE GENOMIC DNA]</scope>
    <source>
        <strain evidence="3">S5(T) (JCM 30642 \VKM B-2941)</strain>
    </source>
</reference>
<dbReference type="InterPro" id="IPR015915">
    <property type="entry name" value="Kelch-typ_b-propeller"/>
</dbReference>
<evidence type="ECO:0000313" key="3">
    <source>
        <dbReference type="Proteomes" id="UP000195607"/>
    </source>
</evidence>
<evidence type="ECO:0000313" key="2">
    <source>
        <dbReference type="EMBL" id="SIM61556.1"/>
    </source>
</evidence>
<dbReference type="GeneID" id="41588289"/>
<sequence length="1599" mass="176926">MSMGISKKQVLSIIVMLFMVLSSLSAIPNSHVNEQNNDITNQILKSPSGINNQFQVNQNIHSALFGFNSSSYGSSKYYDQSPEIATTDIQINSIIYHKGEYVLGGENTTQSPLLMIYNSSHKKMSILSSKVSSSIRYIDTMASEGDLVAFGGMPSGSDGQIFPVEIMNLSSNEITSLSTAYPYFSSVPNIYAMSFSGKDLFMGGYYQEAAQDGYLTEYNLSSGKITNLTSQMLQGTTMINVVQSYHDTLYVSGNAMNPASFVQIFNLTTISSNEYSLPSSVYGITSGYIFNDSLFLGGGNHLGGALYEISKTGVLTNYSSPFTHFAQIDAIGMMNRKLLIGGWGLNSSFASLLNLNTDIIIRNITPGGGFRTMGSNILSFASNSTAVLIGGTVSSQFTNYSGALLASVTNNYTYTDLCGDLQKSYTEYNYNNPLNEQFYVFAEKNILLPGSNLTIIGHDLKANAQYDLSFLRVNETVRTNSNGMFSMTYSLNKTQKPGDYLITLQNSSNRYYNYFAIACKFDRMIHGAQYPEASKYIPYSNLKYGSVVMDGNYLEFFRIANGTFPYTSLDYEVEWNQILFENLTSIGWTVAPLNQLDYASQYSINPLNDQYSPWTDYGISKVTQSAQFTNFNTQNSYFYLSGDTMITWIPFSDVNESKFYWSLDTDYVQNSPVYNPAYRVEIGQDGISLFNSTVAPTAVNQSTIANVHFFQKGLPSGQEWSIKIISTGANGSNLLNTICGTGREISFSLNNGTYKYVISSQNALYTTSNATGIIHVNGYVKKSATFIISPESTYYQVYMPVNGTDERTFTLDSTDSKEAISFGVMNSTLNVKIYLGTEMLYHGNITGTPYTLVSMGRTGSYGFVNFIGNGNKMTIYANNSHSQRGYIAFSLWNYYIDSYTASMITVPPQFSENLNGNNFLGQYNNTGLSFTLKAPYYRYPVALAFWIGEGYSNPVTGKNWWAQIGFNNWLYGMNDVSYAGWGAFSNIFGSPGGTDGNYPMVPNETYTITMELVKNTTWGFFINGHPIIEPGLDGYLNTTSKYANGGVTMGFEVLTEARSGYENTTSLLPDPVKAITAQSVRINGRWIQVSNFSFNNIGEDWFNDGATSSPGMNLWSTEGHLQNSTISNGTLIFSNTGKQMFDIPVTQQYTVAYPLYGKYTYPYENMNLSLNYADAKLLSNDSIYLKINNNNTLVSIISLDSSGTLLGFRNLVLNNGTYYIPNRLPDGRIAVITTLKSNAKSLSYDNRIEEMELRSLKSFTYSISFMETDLPSHLGWYVNLSNGFYSGQISSSSYTFALPNGTYNFTVASSIKSFIPDPAHGTITVDEKSFTVTVNFTLNGYNLTFKENGLPDNYIWYVDLADGYSSGSIHNDSYTFHLINGTYDYNISDNNAAYRPNITIGSVSINGKSKKVDITISETRFSIYFVSYGLPAGTGWNISLNGIIEHSDNRTITFSEFPGIYNYTVFNLSSYYALPYSGFVDLVNSNISVTVSYFSYAYLAIGVTPTEFTLMFNGKKMDGNSSISIRLVSGNYTISIMSSGYVTQNMTLFIRSGSNVEIIVNLQKVHSSSSVSQLGIYAIMVGAGALVGILWGALVFRKK</sequence>
<dbReference type="RefSeq" id="WP_148689764.1">
    <property type="nucleotide sequence ID" value="NZ_LT671858.1"/>
</dbReference>